<feature type="compositionally biased region" description="Low complexity" evidence="1">
    <location>
        <begin position="7"/>
        <end position="20"/>
    </location>
</feature>
<evidence type="ECO:0000313" key="3">
    <source>
        <dbReference type="Proteomes" id="UP000308197"/>
    </source>
</evidence>
<keyword evidence="3" id="KW-1185">Reference proteome</keyword>
<dbReference type="EMBL" id="ML211345">
    <property type="protein sequence ID" value="TFK84049.1"/>
    <property type="molecule type" value="Genomic_DNA"/>
</dbReference>
<accession>A0A5C3P4W1</accession>
<feature type="compositionally biased region" description="Polar residues" evidence="1">
    <location>
        <begin position="243"/>
        <end position="253"/>
    </location>
</feature>
<feature type="region of interest" description="Disordered" evidence="1">
    <location>
        <begin position="1"/>
        <end position="253"/>
    </location>
</feature>
<gene>
    <name evidence="2" type="ORF">K466DRAFT_238259</name>
</gene>
<proteinExistence type="predicted"/>
<reference evidence="2 3" key="1">
    <citation type="journal article" date="2019" name="Nat. Ecol. Evol.">
        <title>Megaphylogeny resolves global patterns of mushroom evolution.</title>
        <authorList>
            <person name="Varga T."/>
            <person name="Krizsan K."/>
            <person name="Foldi C."/>
            <person name="Dima B."/>
            <person name="Sanchez-Garcia M."/>
            <person name="Sanchez-Ramirez S."/>
            <person name="Szollosi G.J."/>
            <person name="Szarkandi J.G."/>
            <person name="Papp V."/>
            <person name="Albert L."/>
            <person name="Andreopoulos W."/>
            <person name="Angelini C."/>
            <person name="Antonin V."/>
            <person name="Barry K.W."/>
            <person name="Bougher N.L."/>
            <person name="Buchanan P."/>
            <person name="Buyck B."/>
            <person name="Bense V."/>
            <person name="Catcheside P."/>
            <person name="Chovatia M."/>
            <person name="Cooper J."/>
            <person name="Damon W."/>
            <person name="Desjardin D."/>
            <person name="Finy P."/>
            <person name="Geml J."/>
            <person name="Haridas S."/>
            <person name="Hughes K."/>
            <person name="Justo A."/>
            <person name="Karasinski D."/>
            <person name="Kautmanova I."/>
            <person name="Kiss B."/>
            <person name="Kocsube S."/>
            <person name="Kotiranta H."/>
            <person name="LaButti K.M."/>
            <person name="Lechner B.E."/>
            <person name="Liimatainen K."/>
            <person name="Lipzen A."/>
            <person name="Lukacs Z."/>
            <person name="Mihaltcheva S."/>
            <person name="Morgado L.N."/>
            <person name="Niskanen T."/>
            <person name="Noordeloos M.E."/>
            <person name="Ohm R.A."/>
            <person name="Ortiz-Santana B."/>
            <person name="Ovrebo C."/>
            <person name="Racz N."/>
            <person name="Riley R."/>
            <person name="Savchenko A."/>
            <person name="Shiryaev A."/>
            <person name="Soop K."/>
            <person name="Spirin V."/>
            <person name="Szebenyi C."/>
            <person name="Tomsovsky M."/>
            <person name="Tulloss R.E."/>
            <person name="Uehling J."/>
            <person name="Grigoriev I.V."/>
            <person name="Vagvolgyi C."/>
            <person name="Papp T."/>
            <person name="Martin F.M."/>
            <person name="Miettinen O."/>
            <person name="Hibbett D.S."/>
            <person name="Nagy L.G."/>
        </authorList>
    </citation>
    <scope>NUCLEOTIDE SEQUENCE [LARGE SCALE GENOMIC DNA]</scope>
    <source>
        <strain evidence="2 3">HHB13444</strain>
    </source>
</reference>
<name>A0A5C3P4W1_9APHY</name>
<sequence>MTQRWESSSSASLLGSLSHPSDVEFSRPWRADPLFPNRRDTTPSPTLSLAASEPNTFFRSGTVHVSVRNHGGHPDTPSQQSRRSSAIPDPHLHDSLTSTCPPSRSGPRHSEDGLSVQTLSTVLPSYHTRRPDHEVEPWTLPPAYGTPHDAARPPSAYIPGRRVLRLHGPRSSPSVSSTSSSQPHTQDRRYTYAASVRTTSSRLQEEYRSHHDKSADSLVAGSSGASPGTDNGGAEGDMHDRWSSSAPSYRTVS</sequence>
<feature type="compositionally biased region" description="Polar residues" evidence="1">
    <location>
        <begin position="42"/>
        <end position="59"/>
    </location>
</feature>
<organism evidence="2 3">
    <name type="scientific">Polyporus arcularius HHB13444</name>
    <dbReference type="NCBI Taxonomy" id="1314778"/>
    <lineage>
        <taxon>Eukaryota</taxon>
        <taxon>Fungi</taxon>
        <taxon>Dikarya</taxon>
        <taxon>Basidiomycota</taxon>
        <taxon>Agaricomycotina</taxon>
        <taxon>Agaricomycetes</taxon>
        <taxon>Polyporales</taxon>
        <taxon>Polyporaceae</taxon>
        <taxon>Polyporus</taxon>
    </lineage>
</organism>
<feature type="compositionally biased region" description="Low complexity" evidence="1">
    <location>
        <begin position="171"/>
        <end position="181"/>
    </location>
</feature>
<dbReference type="InParanoid" id="A0A5C3P4W1"/>
<evidence type="ECO:0000256" key="1">
    <source>
        <dbReference type="SAM" id="MobiDB-lite"/>
    </source>
</evidence>
<protein>
    <submittedName>
        <fullName evidence="2">Uncharacterized protein</fullName>
    </submittedName>
</protein>
<feature type="compositionally biased region" description="Basic and acidic residues" evidence="1">
    <location>
        <begin position="203"/>
        <end position="215"/>
    </location>
</feature>
<feature type="compositionally biased region" description="Basic and acidic residues" evidence="1">
    <location>
        <begin position="21"/>
        <end position="30"/>
    </location>
</feature>
<evidence type="ECO:0000313" key="2">
    <source>
        <dbReference type="EMBL" id="TFK84049.1"/>
    </source>
</evidence>
<dbReference type="AlphaFoldDB" id="A0A5C3P4W1"/>
<dbReference type="Proteomes" id="UP000308197">
    <property type="component" value="Unassembled WGS sequence"/>
</dbReference>